<gene>
    <name evidence="8" type="ORF">Q9L58_001203</name>
</gene>
<keyword evidence="9" id="KW-1185">Reference proteome</keyword>
<dbReference type="InterPro" id="IPR000504">
    <property type="entry name" value="RRM_dom"/>
</dbReference>
<dbReference type="InterPro" id="IPR035979">
    <property type="entry name" value="RBD_domain_sf"/>
</dbReference>
<evidence type="ECO:0000256" key="2">
    <source>
        <dbReference type="ARBA" id="ARBA00004496"/>
    </source>
</evidence>
<evidence type="ECO:0000259" key="7">
    <source>
        <dbReference type="PROSITE" id="PS50076"/>
    </source>
</evidence>
<dbReference type="EMBL" id="JBBBZM010000009">
    <property type="protein sequence ID" value="KAL0639638.1"/>
    <property type="molecule type" value="Genomic_DNA"/>
</dbReference>
<dbReference type="PANTHER" id="PTHR44313:SF1">
    <property type="entry name" value="DNAJ HOMOLOG SUBFAMILY C MEMBER 17"/>
    <property type="match status" value="1"/>
</dbReference>
<feature type="region of interest" description="Disordered" evidence="6">
    <location>
        <begin position="96"/>
        <end position="126"/>
    </location>
</feature>
<comment type="caution">
    <text evidence="8">The sequence shown here is derived from an EMBL/GenBank/DDBJ whole genome shotgun (WGS) entry which is preliminary data.</text>
</comment>
<accession>A0ABR3GUX2</accession>
<feature type="region of interest" description="Disordered" evidence="6">
    <location>
        <begin position="286"/>
        <end position="318"/>
    </location>
</feature>
<dbReference type="PRINTS" id="PR00625">
    <property type="entry name" value="JDOMAIN"/>
</dbReference>
<dbReference type="InterPro" id="IPR036869">
    <property type="entry name" value="J_dom_sf"/>
</dbReference>
<keyword evidence="5" id="KW-0539">Nucleus</keyword>
<dbReference type="PROSITE" id="PS50076">
    <property type="entry name" value="DNAJ_2"/>
    <property type="match status" value="1"/>
</dbReference>
<evidence type="ECO:0000256" key="4">
    <source>
        <dbReference type="ARBA" id="ARBA00023186"/>
    </source>
</evidence>
<protein>
    <recommendedName>
        <fullName evidence="7">J domain-containing protein</fullName>
    </recommendedName>
</protein>
<dbReference type="PANTHER" id="PTHR44313">
    <property type="entry name" value="DNAJ HOMOLOG SUBFAMILY C MEMBER 17"/>
    <property type="match status" value="1"/>
</dbReference>
<dbReference type="CDD" id="cd06257">
    <property type="entry name" value="DnaJ"/>
    <property type="match status" value="1"/>
</dbReference>
<dbReference type="Proteomes" id="UP001447188">
    <property type="component" value="Unassembled WGS sequence"/>
</dbReference>
<dbReference type="InterPro" id="IPR012677">
    <property type="entry name" value="Nucleotide-bd_a/b_plait_sf"/>
</dbReference>
<dbReference type="SUPFAM" id="SSF54928">
    <property type="entry name" value="RNA-binding domain, RBD"/>
    <property type="match status" value="1"/>
</dbReference>
<dbReference type="InterPro" id="IPR052094">
    <property type="entry name" value="Pre-mRNA-splicing_ERAD"/>
</dbReference>
<reference evidence="8 9" key="1">
    <citation type="submission" date="2024-02" db="EMBL/GenBank/DDBJ databases">
        <title>Discinaceae phylogenomics.</title>
        <authorList>
            <person name="Dirks A.C."/>
            <person name="James T.Y."/>
        </authorList>
    </citation>
    <scope>NUCLEOTIDE SEQUENCE [LARGE SCALE GENOMIC DNA]</scope>
    <source>
        <strain evidence="8 9">ACD0624</strain>
    </source>
</reference>
<comment type="subcellular location">
    <subcellularLocation>
        <location evidence="2">Cytoplasm</location>
    </subcellularLocation>
    <subcellularLocation>
        <location evidence="1">Nucleus</location>
    </subcellularLocation>
</comment>
<name>A0ABR3GUX2_9PEZI</name>
<dbReference type="Pfam" id="PF00076">
    <property type="entry name" value="RRM_1"/>
    <property type="match status" value="1"/>
</dbReference>
<dbReference type="PROSITE" id="PS00636">
    <property type="entry name" value="DNAJ_1"/>
    <property type="match status" value="1"/>
</dbReference>
<evidence type="ECO:0000313" key="8">
    <source>
        <dbReference type="EMBL" id="KAL0639638.1"/>
    </source>
</evidence>
<proteinExistence type="predicted"/>
<dbReference type="SUPFAM" id="SSF46565">
    <property type="entry name" value="Chaperone J-domain"/>
    <property type="match status" value="1"/>
</dbReference>
<keyword evidence="4" id="KW-0143">Chaperone</keyword>
<dbReference type="Gene3D" id="3.30.70.330">
    <property type="match status" value="1"/>
</dbReference>
<evidence type="ECO:0000256" key="1">
    <source>
        <dbReference type="ARBA" id="ARBA00004123"/>
    </source>
</evidence>
<feature type="domain" description="J" evidence="7">
    <location>
        <begin position="18"/>
        <end position="83"/>
    </location>
</feature>
<sequence length="355" mass="39116">MPSTEADAASYATTSSTDFYEILGIPLTETSPTLLRKAFRKQSLKWHPDKNPDPSAAETFHLLSIAYDVLSDPGTRAAYDNARNARLAKKRRHEAFDLNRRRMQEDLERREGQAKRTRTDADDAEDAFRRQMSKLQAEGATLRHKREEALRTAAKEAEAAESNGDGGGEEDAVAAATAPAAAAVRGGAVGKSRFSELDRTLRVRWKRRNNDAITAAHLRTLFSRFGPVQDCVVPSDSPKPGSKEKKLKTALLVFESIVAAHAAVHAAQGSDNKDFNAFKDIVWAGGEEPDISHDGPAPKTTTTTPSFGSFSSAKKTEDADYESITLMRMRAAEKARIEVEIRKQDEQDEEEEGVR</sequence>
<organism evidence="8 9">
    <name type="scientific">Discina gigas</name>
    <dbReference type="NCBI Taxonomy" id="1032678"/>
    <lineage>
        <taxon>Eukaryota</taxon>
        <taxon>Fungi</taxon>
        <taxon>Dikarya</taxon>
        <taxon>Ascomycota</taxon>
        <taxon>Pezizomycotina</taxon>
        <taxon>Pezizomycetes</taxon>
        <taxon>Pezizales</taxon>
        <taxon>Discinaceae</taxon>
        <taxon>Discina</taxon>
    </lineage>
</organism>
<dbReference type="Gene3D" id="1.10.287.110">
    <property type="entry name" value="DnaJ domain"/>
    <property type="match status" value="1"/>
</dbReference>
<evidence type="ECO:0000256" key="6">
    <source>
        <dbReference type="SAM" id="MobiDB-lite"/>
    </source>
</evidence>
<evidence type="ECO:0000256" key="3">
    <source>
        <dbReference type="ARBA" id="ARBA00022490"/>
    </source>
</evidence>
<dbReference type="InterPro" id="IPR018253">
    <property type="entry name" value="DnaJ_domain_CS"/>
</dbReference>
<dbReference type="InterPro" id="IPR001623">
    <property type="entry name" value="DnaJ_domain"/>
</dbReference>
<keyword evidence="3" id="KW-0963">Cytoplasm</keyword>
<dbReference type="SMART" id="SM00271">
    <property type="entry name" value="DnaJ"/>
    <property type="match status" value="1"/>
</dbReference>
<evidence type="ECO:0000256" key="5">
    <source>
        <dbReference type="ARBA" id="ARBA00023242"/>
    </source>
</evidence>
<evidence type="ECO:0000313" key="9">
    <source>
        <dbReference type="Proteomes" id="UP001447188"/>
    </source>
</evidence>
<dbReference type="Pfam" id="PF00226">
    <property type="entry name" value="DnaJ"/>
    <property type="match status" value="1"/>
</dbReference>